<sequence length="45" mass="4738">VSEGYASEVVWLEAEHASTSTFDDIYVAQGLSGGSGLHFSTESDT</sequence>
<proteinExistence type="predicted"/>
<reference evidence="1" key="1">
    <citation type="submission" date="2018-05" db="EMBL/GenBank/DDBJ databases">
        <authorList>
            <person name="Lanie J.A."/>
            <person name="Ng W.-L."/>
            <person name="Kazmierczak K.M."/>
            <person name="Andrzejewski T.M."/>
            <person name="Davidsen T.M."/>
            <person name="Wayne K.J."/>
            <person name="Tettelin H."/>
            <person name="Glass J.I."/>
            <person name="Rusch D."/>
            <person name="Podicherti R."/>
            <person name="Tsui H.-C.T."/>
            <person name="Winkler M.E."/>
        </authorList>
    </citation>
    <scope>NUCLEOTIDE SEQUENCE</scope>
</reference>
<accession>A0A382CBW1</accession>
<protein>
    <submittedName>
        <fullName evidence="1">Uncharacterized protein</fullName>
    </submittedName>
</protein>
<dbReference type="AlphaFoldDB" id="A0A382CBW1"/>
<evidence type="ECO:0000313" key="1">
    <source>
        <dbReference type="EMBL" id="SVB22847.1"/>
    </source>
</evidence>
<name>A0A382CBW1_9ZZZZ</name>
<organism evidence="1">
    <name type="scientific">marine metagenome</name>
    <dbReference type="NCBI Taxonomy" id="408172"/>
    <lineage>
        <taxon>unclassified sequences</taxon>
        <taxon>metagenomes</taxon>
        <taxon>ecological metagenomes</taxon>
    </lineage>
</organism>
<gene>
    <name evidence="1" type="ORF">METZ01_LOCUS175701</name>
</gene>
<dbReference type="EMBL" id="UINC01033484">
    <property type="protein sequence ID" value="SVB22847.1"/>
    <property type="molecule type" value="Genomic_DNA"/>
</dbReference>
<feature type="non-terminal residue" evidence="1">
    <location>
        <position position="45"/>
    </location>
</feature>
<feature type="non-terminal residue" evidence="1">
    <location>
        <position position="1"/>
    </location>
</feature>